<dbReference type="SMART" id="SM00720">
    <property type="entry name" value="calpain_III"/>
    <property type="match status" value="1"/>
</dbReference>
<dbReference type="OrthoDB" id="167576at2759"/>
<dbReference type="AlphaFoldDB" id="A0A2R5GYS3"/>
<dbReference type="CDD" id="cd00044">
    <property type="entry name" value="CysPc"/>
    <property type="match status" value="1"/>
</dbReference>
<dbReference type="InterPro" id="IPR051297">
    <property type="entry name" value="PalB/RIM13"/>
</dbReference>
<evidence type="ECO:0000256" key="4">
    <source>
        <dbReference type="PIRSR" id="PIRSR622684-1"/>
    </source>
</evidence>
<dbReference type="InterPro" id="IPR022682">
    <property type="entry name" value="Calpain_domain_III"/>
</dbReference>
<dbReference type="SMART" id="SM00230">
    <property type="entry name" value="CysPc"/>
    <property type="match status" value="1"/>
</dbReference>
<dbReference type="Proteomes" id="UP000241890">
    <property type="component" value="Unassembled WGS sequence"/>
</dbReference>
<accession>A0A2R5GYS3</accession>
<gene>
    <name evidence="8" type="ORF">FCC1311_101062</name>
</gene>
<dbReference type="PROSITE" id="PS50203">
    <property type="entry name" value="CALPAIN_CAT"/>
    <property type="match status" value="1"/>
</dbReference>
<dbReference type="SUPFAM" id="SSF49758">
    <property type="entry name" value="Calpain large subunit, middle domain (domain III)"/>
    <property type="match status" value="3"/>
</dbReference>
<reference evidence="8 9" key="1">
    <citation type="submission" date="2017-12" db="EMBL/GenBank/DDBJ databases">
        <title>Sequencing, de novo assembly and annotation of complete genome of a new Thraustochytrid species, strain FCC1311.</title>
        <authorList>
            <person name="Sedici K."/>
            <person name="Godart F."/>
            <person name="Aiese Cigliano R."/>
            <person name="Sanseverino W."/>
            <person name="Barakat M."/>
            <person name="Ortet P."/>
            <person name="Marechal E."/>
            <person name="Cagnac O."/>
            <person name="Amato A."/>
        </authorList>
    </citation>
    <scope>NUCLEOTIDE SEQUENCE [LARGE SCALE GENOMIC DNA]</scope>
</reference>
<keyword evidence="2 5" id="KW-0378">Hydrolase</keyword>
<dbReference type="GO" id="GO:0004198">
    <property type="term" value="F:calcium-dependent cysteine-type endopeptidase activity"/>
    <property type="evidence" value="ECO:0007669"/>
    <property type="project" value="InterPro"/>
</dbReference>
<feature type="region of interest" description="Disordered" evidence="6">
    <location>
        <begin position="558"/>
        <end position="593"/>
    </location>
</feature>
<protein>
    <submittedName>
        <fullName evidence="8">Calpain-7</fullName>
    </submittedName>
</protein>
<dbReference type="SUPFAM" id="SSF54001">
    <property type="entry name" value="Cysteine proteinases"/>
    <property type="match status" value="1"/>
</dbReference>
<evidence type="ECO:0000313" key="8">
    <source>
        <dbReference type="EMBL" id="GBG33883.1"/>
    </source>
</evidence>
<feature type="active site" evidence="4 5">
    <location>
        <position position="438"/>
    </location>
</feature>
<dbReference type="InterPro" id="IPR022684">
    <property type="entry name" value="Calpain_cysteine_protease"/>
</dbReference>
<dbReference type="InterPro" id="IPR038765">
    <property type="entry name" value="Papain-like_cys_pep_sf"/>
</dbReference>
<feature type="active site" evidence="4 5">
    <location>
        <position position="271"/>
    </location>
</feature>
<evidence type="ECO:0000256" key="2">
    <source>
        <dbReference type="ARBA" id="ARBA00022801"/>
    </source>
</evidence>
<dbReference type="InterPro" id="IPR022683">
    <property type="entry name" value="Calpain_III"/>
</dbReference>
<dbReference type="Pfam" id="PF00648">
    <property type="entry name" value="Peptidase_C2"/>
    <property type="match status" value="1"/>
</dbReference>
<evidence type="ECO:0000313" key="9">
    <source>
        <dbReference type="Proteomes" id="UP000241890"/>
    </source>
</evidence>
<evidence type="ECO:0000256" key="3">
    <source>
        <dbReference type="ARBA" id="ARBA00022807"/>
    </source>
</evidence>
<feature type="region of interest" description="Disordered" evidence="6">
    <location>
        <begin position="162"/>
        <end position="183"/>
    </location>
</feature>
<evidence type="ECO:0000256" key="1">
    <source>
        <dbReference type="ARBA" id="ARBA00022670"/>
    </source>
</evidence>
<keyword evidence="3 5" id="KW-0788">Thiol protease</keyword>
<dbReference type="InterPro" id="IPR001300">
    <property type="entry name" value="Peptidase_C2_calpain_cat"/>
</dbReference>
<dbReference type="PRINTS" id="PR00704">
    <property type="entry name" value="CALPAIN"/>
</dbReference>
<dbReference type="InterPro" id="IPR036181">
    <property type="entry name" value="MIT_dom_sf"/>
</dbReference>
<evidence type="ECO:0000259" key="7">
    <source>
        <dbReference type="PROSITE" id="PS50203"/>
    </source>
</evidence>
<dbReference type="GO" id="GO:0006508">
    <property type="term" value="P:proteolysis"/>
    <property type="evidence" value="ECO:0007669"/>
    <property type="project" value="UniProtKB-KW"/>
</dbReference>
<name>A0A2R5GYS3_9STRA</name>
<feature type="active site" evidence="4 5">
    <location>
        <position position="459"/>
    </location>
</feature>
<dbReference type="Gene3D" id="1.20.58.80">
    <property type="entry name" value="Phosphotransferase system, lactose/cellobiose-type IIA subunit"/>
    <property type="match status" value="1"/>
</dbReference>
<dbReference type="Pfam" id="PF01067">
    <property type="entry name" value="Calpain_III"/>
    <property type="match status" value="1"/>
</dbReference>
<feature type="region of interest" description="Disordered" evidence="6">
    <location>
        <begin position="1020"/>
        <end position="1110"/>
    </location>
</feature>
<dbReference type="SUPFAM" id="SSF116846">
    <property type="entry name" value="MIT domain"/>
    <property type="match status" value="1"/>
</dbReference>
<dbReference type="Gene3D" id="2.60.120.380">
    <property type="match status" value="2"/>
</dbReference>
<evidence type="ECO:0000256" key="6">
    <source>
        <dbReference type="SAM" id="MobiDB-lite"/>
    </source>
</evidence>
<keyword evidence="1 5" id="KW-0645">Protease</keyword>
<comment type="caution">
    <text evidence="8">The sequence shown here is derived from an EMBL/GenBank/DDBJ whole genome shotgun (WGS) entry which is preliminary data.</text>
</comment>
<proteinExistence type="predicted"/>
<dbReference type="PANTHER" id="PTHR46143:SF1">
    <property type="entry name" value="CALPAIN-7"/>
    <property type="match status" value="1"/>
</dbReference>
<dbReference type="InterPro" id="IPR036213">
    <property type="entry name" value="Calpain_III_sf"/>
</dbReference>
<evidence type="ECO:0000256" key="5">
    <source>
        <dbReference type="PROSITE-ProRule" id="PRU00239"/>
    </source>
</evidence>
<sequence>MSYDDDDDDDLEMELELLYETAQAWVDRAHEANARHANFEEAKYTESAIDAFKDTLALESDPSCKTKLIERMSDLQARADDLGKQVSKLPDADDLLSRAVGLDKAGDDAEARSLYLDAADAYKHALQRDPVDLLKSQKKKWTTLLDMAVSRAEAVTKRATTKEFEQSTAHALAAPSEDGKPTREDMRVLQDSSHINGCIFEPWDMASSESWKFDFKEPFCDPDGNLRLSAQQREHCAGWARPRQIWPGQRPRVLAKTPSPGDVVQDYVTNCSFVSSLCLAAYHERKWGRKFISGIIFPQDSSNWPAYNPDGKYIVKLYWNGAPRQVIVDDRFPVTQDRDWVCSHSRRKNELWVSIIEKAYMKLNGGYNFAGSVSGIDLYALTGWIPEAHLMASMAAEGLDFAWNKLLSASRTGDVLTTISTSDIDEEVATQVGLVPLHAYAVLRVIELSDGTRLVLLKNPWRRVRWNGPFSMSDRTNWTPQRIREVGLDLERTQEDNGMFYIDYDSVLNFFHVLFLNWNPELFTHRSVVHRTWPSTAIKPNEALSVADNPQFQLLIDDVGPPPSNPLDDLPAAPTHAVTSAKESLQASPSGTEAKSSIAARDMLLSDTPDNLDEVAGSATSAANDANEDPGEVIDNTPTGLIWILLSRHVVNYAQLLSKDPGDFMTLNVYDRRDGSRVYYPENPLVRGVYSNNPHNLISLQVKPGAHAYTLVVSLYEKLRSMNYSLTVFASIHCRNPVLRPLPLTMRHAQEIQGEWKSHSAGGCPKYPTYMQNPQWSIVFEQDCAMLHLHMNANAEYPINLRLFQKPTGQRRVDCADPRIVKATSGPYRKGFCMLEMHNLEAGVPYTIVASTFTSGQLGTFYLQTEADVPFSIEDVANEAEHLDYRQVIPGNWSAQDGTDGGCPNFGTYAYNPIVRIRCEADITELHVRLRYLPETEDGTCAEWPSLNLSIFSEPVTSRQAQDASFVSNGGIYTNPPCGTIIEDCNLRRGTYFLVPSTFEPMEGDYILVLYSSHPIDAFFEPTRGPPPPGLRKPVPPKPPKVEDTPENLINEGEENTSAVNTDDVAPAYPLPDDDPPPFVKVARNIIKDMAAQDQDADHAQQPSNEPTYL</sequence>
<feature type="domain" description="Calpain catalytic" evidence="7">
    <location>
        <begin position="239"/>
        <end position="520"/>
    </location>
</feature>
<keyword evidence="9" id="KW-1185">Reference proteome</keyword>
<dbReference type="EMBL" id="BEYU01000172">
    <property type="protein sequence ID" value="GBG33883.1"/>
    <property type="molecule type" value="Genomic_DNA"/>
</dbReference>
<feature type="compositionally biased region" description="Pro residues" evidence="6">
    <location>
        <begin position="1024"/>
        <end position="1039"/>
    </location>
</feature>
<dbReference type="InParanoid" id="A0A2R5GYS3"/>
<dbReference type="Gene3D" id="3.90.70.10">
    <property type="entry name" value="Cysteine proteinases"/>
    <property type="match status" value="1"/>
</dbReference>
<dbReference type="PANTHER" id="PTHR46143">
    <property type="entry name" value="CALPAIN-7"/>
    <property type="match status" value="1"/>
</dbReference>
<organism evidence="8 9">
    <name type="scientific">Hondaea fermentalgiana</name>
    <dbReference type="NCBI Taxonomy" id="2315210"/>
    <lineage>
        <taxon>Eukaryota</taxon>
        <taxon>Sar</taxon>
        <taxon>Stramenopiles</taxon>
        <taxon>Bigyra</taxon>
        <taxon>Labyrinthulomycetes</taxon>
        <taxon>Thraustochytrida</taxon>
        <taxon>Thraustochytriidae</taxon>
        <taxon>Hondaea</taxon>
    </lineage>
</organism>
<feature type="compositionally biased region" description="Polar residues" evidence="6">
    <location>
        <begin position="577"/>
        <end position="593"/>
    </location>
</feature>